<keyword evidence="2" id="KW-1185">Reference proteome</keyword>
<dbReference type="EMBL" id="VSRR010094491">
    <property type="protein sequence ID" value="MPC93323.1"/>
    <property type="molecule type" value="Genomic_DNA"/>
</dbReference>
<accession>A0A5B7JG09</accession>
<reference evidence="1 2" key="1">
    <citation type="submission" date="2019-05" db="EMBL/GenBank/DDBJ databases">
        <title>Another draft genome of Portunus trituberculatus and its Hox gene families provides insights of decapod evolution.</title>
        <authorList>
            <person name="Jeong J.-H."/>
            <person name="Song I."/>
            <person name="Kim S."/>
            <person name="Choi T."/>
            <person name="Kim D."/>
            <person name="Ryu S."/>
            <person name="Kim W."/>
        </authorList>
    </citation>
    <scope>NUCLEOTIDE SEQUENCE [LARGE SCALE GENOMIC DNA]</scope>
    <source>
        <tissue evidence="1">Muscle</tissue>
    </source>
</reference>
<dbReference type="Proteomes" id="UP000324222">
    <property type="component" value="Unassembled WGS sequence"/>
</dbReference>
<organism evidence="1 2">
    <name type="scientific">Portunus trituberculatus</name>
    <name type="common">Swimming crab</name>
    <name type="synonym">Neptunus trituberculatus</name>
    <dbReference type="NCBI Taxonomy" id="210409"/>
    <lineage>
        <taxon>Eukaryota</taxon>
        <taxon>Metazoa</taxon>
        <taxon>Ecdysozoa</taxon>
        <taxon>Arthropoda</taxon>
        <taxon>Crustacea</taxon>
        <taxon>Multicrustacea</taxon>
        <taxon>Malacostraca</taxon>
        <taxon>Eumalacostraca</taxon>
        <taxon>Eucarida</taxon>
        <taxon>Decapoda</taxon>
        <taxon>Pleocyemata</taxon>
        <taxon>Brachyura</taxon>
        <taxon>Eubrachyura</taxon>
        <taxon>Portunoidea</taxon>
        <taxon>Portunidae</taxon>
        <taxon>Portuninae</taxon>
        <taxon>Portunus</taxon>
    </lineage>
</organism>
<sequence>MQGMRTTFHRTWGVVGYRGNDQAGVQERQACVLCKQADWRSLYRKTGQSIPCRLGYFTSCVYEYLLQEKREIIGARNLVIFSIPSIALYSTPDSSNISSVNDIFQAEASDPG</sequence>
<dbReference type="AlphaFoldDB" id="A0A5B7JG09"/>
<proteinExistence type="predicted"/>
<protein>
    <submittedName>
        <fullName evidence="1">Uncharacterized protein</fullName>
    </submittedName>
</protein>
<comment type="caution">
    <text evidence="1">The sequence shown here is derived from an EMBL/GenBank/DDBJ whole genome shotgun (WGS) entry which is preliminary data.</text>
</comment>
<name>A0A5B7JG09_PORTR</name>
<gene>
    <name evidence="1" type="ORF">E2C01_088448</name>
</gene>
<evidence type="ECO:0000313" key="2">
    <source>
        <dbReference type="Proteomes" id="UP000324222"/>
    </source>
</evidence>
<evidence type="ECO:0000313" key="1">
    <source>
        <dbReference type="EMBL" id="MPC93323.1"/>
    </source>
</evidence>